<organism evidence="3 4">
    <name type="scientific">Humicola insolens</name>
    <name type="common">Soft-rot fungus</name>
    <dbReference type="NCBI Taxonomy" id="85995"/>
    <lineage>
        <taxon>Eukaryota</taxon>
        <taxon>Fungi</taxon>
        <taxon>Dikarya</taxon>
        <taxon>Ascomycota</taxon>
        <taxon>Pezizomycotina</taxon>
        <taxon>Sordariomycetes</taxon>
        <taxon>Sordariomycetidae</taxon>
        <taxon>Sordariales</taxon>
        <taxon>Chaetomiaceae</taxon>
        <taxon>Mycothermus</taxon>
    </lineage>
</organism>
<gene>
    <name evidence="3" type="ORF">VTJ49DRAFT_7746</name>
</gene>
<proteinExistence type="predicted"/>
<feature type="region of interest" description="Disordered" evidence="1">
    <location>
        <begin position="432"/>
        <end position="453"/>
    </location>
</feature>
<evidence type="ECO:0000256" key="2">
    <source>
        <dbReference type="SAM" id="Phobius"/>
    </source>
</evidence>
<feature type="compositionally biased region" description="Pro residues" evidence="1">
    <location>
        <begin position="1"/>
        <end position="10"/>
    </location>
</feature>
<keyword evidence="2" id="KW-1133">Transmembrane helix</keyword>
<evidence type="ECO:0000313" key="4">
    <source>
        <dbReference type="Proteomes" id="UP001583172"/>
    </source>
</evidence>
<feature type="transmembrane region" description="Helical" evidence="2">
    <location>
        <begin position="586"/>
        <end position="606"/>
    </location>
</feature>
<evidence type="ECO:0000313" key="3">
    <source>
        <dbReference type="EMBL" id="KAL1840791.1"/>
    </source>
</evidence>
<dbReference type="Proteomes" id="UP001583172">
    <property type="component" value="Unassembled WGS sequence"/>
</dbReference>
<keyword evidence="2" id="KW-0812">Transmembrane</keyword>
<accession>A0ABR3VH88</accession>
<evidence type="ECO:0000256" key="1">
    <source>
        <dbReference type="SAM" id="MobiDB-lite"/>
    </source>
</evidence>
<feature type="region of interest" description="Disordered" evidence="1">
    <location>
        <begin position="1"/>
        <end position="24"/>
    </location>
</feature>
<keyword evidence="2" id="KW-0472">Membrane</keyword>
<comment type="caution">
    <text evidence="3">The sequence shown here is derived from an EMBL/GenBank/DDBJ whole genome shotgun (WGS) entry which is preliminary data.</text>
</comment>
<feature type="compositionally biased region" description="Polar residues" evidence="1">
    <location>
        <begin position="439"/>
        <end position="448"/>
    </location>
</feature>
<dbReference type="EMBL" id="JAZGSY010000099">
    <property type="protein sequence ID" value="KAL1840791.1"/>
    <property type="molecule type" value="Genomic_DNA"/>
</dbReference>
<feature type="region of interest" description="Disordered" evidence="1">
    <location>
        <begin position="681"/>
        <end position="715"/>
    </location>
</feature>
<name>A0ABR3VH88_HUMIN</name>
<protein>
    <submittedName>
        <fullName evidence="3">Uncharacterized protein</fullName>
    </submittedName>
</protein>
<feature type="transmembrane region" description="Helical" evidence="2">
    <location>
        <begin position="100"/>
        <end position="121"/>
    </location>
</feature>
<reference evidence="3 4" key="1">
    <citation type="journal article" date="2024" name="Commun. Biol.">
        <title>Comparative genomic analysis of thermophilic fungi reveals convergent evolutionary adaptations and gene losses.</title>
        <authorList>
            <person name="Steindorff A.S."/>
            <person name="Aguilar-Pontes M.V."/>
            <person name="Robinson A.J."/>
            <person name="Andreopoulos B."/>
            <person name="LaButti K."/>
            <person name="Kuo A."/>
            <person name="Mondo S."/>
            <person name="Riley R."/>
            <person name="Otillar R."/>
            <person name="Haridas S."/>
            <person name="Lipzen A."/>
            <person name="Grimwood J."/>
            <person name="Schmutz J."/>
            <person name="Clum A."/>
            <person name="Reid I.D."/>
            <person name="Moisan M.C."/>
            <person name="Butler G."/>
            <person name="Nguyen T.T.M."/>
            <person name="Dewar K."/>
            <person name="Conant G."/>
            <person name="Drula E."/>
            <person name="Henrissat B."/>
            <person name="Hansel C."/>
            <person name="Singer S."/>
            <person name="Hutchinson M.I."/>
            <person name="de Vries R.P."/>
            <person name="Natvig D.O."/>
            <person name="Powell A.J."/>
            <person name="Tsang A."/>
            <person name="Grigoriev I.V."/>
        </authorList>
    </citation>
    <scope>NUCLEOTIDE SEQUENCE [LARGE SCALE GENOMIC DNA]</scope>
    <source>
        <strain evidence="3 4">CBS 620.91</strain>
    </source>
</reference>
<feature type="region of interest" description="Disordered" evidence="1">
    <location>
        <begin position="41"/>
        <end position="62"/>
    </location>
</feature>
<sequence>MPPSTSPPNIPMSSSPDLPPLSRTRSHRSIFREDFTSSPSFFSANHGNTTTTTIPPPTTATSSRPNIINIHRLASDHNFVFAAHPAPNRLGFWPFLVTHLSLPACFGAGIICVAVAIAYTVQLTKRALECPSWATNCDDIAADGWTVSHLATIQGVVAMVYLIGMAALARAALGVGETAVWGVLRGQSFTVRGLDAFLKVTRGEVVAVPRAVGQVRTVHAALVLVVAVVVVLLPFAGLPMVGYAFTPVLGKWEVEGNYTVGSQGVGEVFERVNSSTNVVMRVMGKYTAWAEERGEEPLEEYREWYVDREGLREKGEFTARAVRLRTGVDCRPYHAEQLARGGVWRNAFVTNMTRGNTAEVWVRPQPQLAVWADAFEFASDRRTRATLVFAAINGTIEGGEVAPLSIGNLTSVSAMACDVDVEAIEGILSVKATGEGDSDSNTQDSQADSGDLPTLSSLSTLTLPSSAPDKTRLNELLLWFTLAPLLTSPGIDGAQPMFANLSTAGYTLPHPLTSNPWEETTSTAADVHAINTWTIPGLTHFIRVSIGALAQTTVTAGSQFPVISTPPTIHTMTTRPELPTLSRPRALLLLLLPLLAITLTLLLTLYTSYLHTHHAIPVLRPFSLGELLKSSQTRWAREVAGADAAKAYLPNELGGVKVRFGMDEDGVGGFIAAEEAVESLKQEGRRGGGSSRVSRGSGGDERGGGFWRFGRSGEI</sequence>
<keyword evidence="4" id="KW-1185">Reference proteome</keyword>
<feature type="transmembrane region" description="Helical" evidence="2">
    <location>
        <begin position="220"/>
        <end position="245"/>
    </location>
</feature>
<feature type="compositionally biased region" description="Low complexity" evidence="1">
    <location>
        <begin position="11"/>
        <end position="22"/>
    </location>
</feature>